<feature type="region of interest" description="Disordered" evidence="1">
    <location>
        <begin position="35"/>
        <end position="78"/>
    </location>
</feature>
<reference evidence="2 3" key="1">
    <citation type="submission" date="2023-05" db="EMBL/GenBank/DDBJ databases">
        <title>Streptomyces fuscus sp. nov., a brown-black pigment producing actinomyces isolated from dry sand of Sea duck farm.</title>
        <authorList>
            <person name="Xie J."/>
            <person name="Shen N."/>
        </authorList>
    </citation>
    <scope>NUCLEOTIDE SEQUENCE [LARGE SCALE GENOMIC DNA]</scope>
    <source>
        <strain evidence="2 3">CGMCC 4.1745</strain>
    </source>
</reference>
<sequence>MTRRRPRACESLALPHALTYARLYLNGWRCARHTPAAEKGQPETPPGPGWPIHRQSPHGTDPEAADPTGAETDKDVTT</sequence>
<evidence type="ECO:0000313" key="3">
    <source>
        <dbReference type="Proteomes" id="UP001249760"/>
    </source>
</evidence>
<evidence type="ECO:0000313" key="2">
    <source>
        <dbReference type="EMBL" id="MDT6983703.1"/>
    </source>
</evidence>
<dbReference type="EMBL" id="JASKMA010000006">
    <property type="protein sequence ID" value="MDT6983703.1"/>
    <property type="molecule type" value="Genomic_DNA"/>
</dbReference>
<dbReference type="Proteomes" id="UP001249760">
    <property type="component" value="Unassembled WGS sequence"/>
</dbReference>
<protein>
    <submittedName>
        <fullName evidence="2">Uncharacterized protein</fullName>
    </submittedName>
</protein>
<proteinExistence type="predicted"/>
<comment type="caution">
    <text evidence="2">The sequence shown here is derived from an EMBL/GenBank/DDBJ whole genome shotgun (WGS) entry which is preliminary data.</text>
</comment>
<dbReference type="RefSeq" id="WP_394305977.1">
    <property type="nucleotide sequence ID" value="NZ_JASKMA010000006.1"/>
</dbReference>
<accession>A0ABU3JP23</accession>
<evidence type="ECO:0000256" key="1">
    <source>
        <dbReference type="SAM" id="MobiDB-lite"/>
    </source>
</evidence>
<name>A0ABU3JP23_9ACTN</name>
<keyword evidence="3" id="KW-1185">Reference proteome</keyword>
<organism evidence="2 3">
    <name type="scientific">Streptomyces lusitanus</name>
    <dbReference type="NCBI Taxonomy" id="68232"/>
    <lineage>
        <taxon>Bacteria</taxon>
        <taxon>Bacillati</taxon>
        <taxon>Actinomycetota</taxon>
        <taxon>Actinomycetes</taxon>
        <taxon>Kitasatosporales</taxon>
        <taxon>Streptomycetaceae</taxon>
        <taxon>Streptomyces</taxon>
    </lineage>
</organism>
<gene>
    <name evidence="2" type="ORF">QNO04_09535</name>
</gene>